<dbReference type="EMBL" id="JBHSFN010000006">
    <property type="protein sequence ID" value="MFC4586710.1"/>
    <property type="molecule type" value="Genomic_DNA"/>
</dbReference>
<dbReference type="Proteomes" id="UP001595891">
    <property type="component" value="Unassembled WGS sequence"/>
</dbReference>
<evidence type="ECO:0000256" key="2">
    <source>
        <dbReference type="ARBA" id="ARBA00008520"/>
    </source>
</evidence>
<proteinExistence type="inferred from homology"/>
<accession>A0ABV9EAY3</accession>
<dbReference type="SUPFAM" id="SSF53850">
    <property type="entry name" value="Periplasmic binding protein-like II"/>
    <property type="match status" value="1"/>
</dbReference>
<evidence type="ECO:0000313" key="5">
    <source>
        <dbReference type="EMBL" id="MFC4586710.1"/>
    </source>
</evidence>
<comment type="caution">
    <text evidence="5">The sequence shown here is derived from an EMBL/GenBank/DDBJ whole genome shotgun (WGS) entry which is preliminary data.</text>
</comment>
<keyword evidence="3" id="KW-0813">Transport</keyword>
<gene>
    <name evidence="5" type="ORF">ACFO8L_11530</name>
</gene>
<organism evidence="5 6">
    <name type="scientific">Sphaerisporangium corydalis</name>
    <dbReference type="NCBI Taxonomy" id="1441875"/>
    <lineage>
        <taxon>Bacteria</taxon>
        <taxon>Bacillati</taxon>
        <taxon>Actinomycetota</taxon>
        <taxon>Actinomycetes</taxon>
        <taxon>Streptosporangiales</taxon>
        <taxon>Streptosporangiaceae</taxon>
        <taxon>Sphaerisporangium</taxon>
    </lineage>
</organism>
<keyword evidence="4" id="KW-0732">Signal</keyword>
<comment type="similarity">
    <text evidence="2">Belongs to the bacterial solute-binding protein 1 family.</text>
</comment>
<evidence type="ECO:0000256" key="4">
    <source>
        <dbReference type="ARBA" id="ARBA00022729"/>
    </source>
</evidence>
<keyword evidence="6" id="KW-1185">Reference proteome</keyword>
<comment type="subcellular location">
    <subcellularLocation>
        <location evidence="1">Cell envelope</location>
    </subcellularLocation>
</comment>
<dbReference type="Pfam" id="PF13416">
    <property type="entry name" value="SBP_bac_8"/>
    <property type="match status" value="1"/>
</dbReference>
<sequence length="448" mass="48971">MSEANRSDKIVIDAVFSEYTFPNFLDPIKERAREFEELHPEYRIEIGSFYFQNLGEEVSKAALAGRPPTIASYYSGASQLARDTLTADGRPLFTTVEKAIGGRDEILGHPVVIDDIVTACRDFYTIDGSFAAMPLTLSTMHMYTNTTLLRAAGVREVPRTWQGIEAACAAVAELVDGPSHGISWANDGKFFQQAMAQLGGRLTDAANGRTGRATSIDLASPEMMSYVTWWHRMHRDGHYLYTGQVEDWAGSFKAFAEQQVVFRLSSSFDAAYMVRAGQEGGFGVEVTPTPYNGDLPLAGNWIGGDGIWLADGLDKATEDGALAFMQYLSSPRAVAEWHKVYGSSPTTYASVARLEREGWFDGHPHHRVAIEQLDSTNGTPGASGAILGHFAQIQHRMMDAMEDVMGRGAEPVARFTEVAAEAARLLDDYGSFCLATGPRPAHCLLIDS</sequence>
<dbReference type="PANTHER" id="PTHR43649:SF31">
    <property type="entry name" value="SN-GLYCEROL-3-PHOSPHATE-BINDING PERIPLASMIC PROTEIN UGPB"/>
    <property type="match status" value="1"/>
</dbReference>
<evidence type="ECO:0000256" key="1">
    <source>
        <dbReference type="ARBA" id="ARBA00004196"/>
    </source>
</evidence>
<reference evidence="6" key="1">
    <citation type="journal article" date="2019" name="Int. J. Syst. Evol. Microbiol.">
        <title>The Global Catalogue of Microorganisms (GCM) 10K type strain sequencing project: providing services to taxonomists for standard genome sequencing and annotation.</title>
        <authorList>
            <consortium name="The Broad Institute Genomics Platform"/>
            <consortium name="The Broad Institute Genome Sequencing Center for Infectious Disease"/>
            <person name="Wu L."/>
            <person name="Ma J."/>
        </authorList>
    </citation>
    <scope>NUCLEOTIDE SEQUENCE [LARGE SCALE GENOMIC DNA]</scope>
    <source>
        <strain evidence="6">CCUG 49560</strain>
    </source>
</reference>
<dbReference type="PANTHER" id="PTHR43649">
    <property type="entry name" value="ARABINOSE-BINDING PROTEIN-RELATED"/>
    <property type="match status" value="1"/>
</dbReference>
<dbReference type="InterPro" id="IPR006059">
    <property type="entry name" value="SBP"/>
</dbReference>
<dbReference type="RefSeq" id="WP_262842430.1">
    <property type="nucleotide sequence ID" value="NZ_JANZYP010000011.1"/>
</dbReference>
<name>A0ABV9EAY3_9ACTN</name>
<evidence type="ECO:0000313" key="6">
    <source>
        <dbReference type="Proteomes" id="UP001595891"/>
    </source>
</evidence>
<evidence type="ECO:0000256" key="3">
    <source>
        <dbReference type="ARBA" id="ARBA00022448"/>
    </source>
</evidence>
<protein>
    <submittedName>
        <fullName evidence="5">Extracellular solute-binding protein</fullName>
    </submittedName>
</protein>
<dbReference type="Gene3D" id="3.40.190.10">
    <property type="entry name" value="Periplasmic binding protein-like II"/>
    <property type="match status" value="2"/>
</dbReference>
<dbReference type="InterPro" id="IPR050490">
    <property type="entry name" value="Bact_solute-bd_prot1"/>
</dbReference>